<organism evidence="2 3">
    <name type="scientific">Gracilariopsis chorda</name>
    <dbReference type="NCBI Taxonomy" id="448386"/>
    <lineage>
        <taxon>Eukaryota</taxon>
        <taxon>Rhodophyta</taxon>
        <taxon>Florideophyceae</taxon>
        <taxon>Rhodymeniophycidae</taxon>
        <taxon>Gracilariales</taxon>
        <taxon>Gracilariaceae</taxon>
        <taxon>Gracilariopsis</taxon>
    </lineage>
</organism>
<dbReference type="InterPro" id="IPR012337">
    <property type="entry name" value="RNaseH-like_sf"/>
</dbReference>
<accession>A0A2V3INK0</accession>
<dbReference type="InterPro" id="IPR007021">
    <property type="entry name" value="DUF659"/>
</dbReference>
<dbReference type="AlphaFoldDB" id="A0A2V3INK0"/>
<proteinExistence type="predicted"/>
<evidence type="ECO:0000259" key="1">
    <source>
        <dbReference type="Pfam" id="PF04937"/>
    </source>
</evidence>
<sequence>MRSGVLESIAGLLSEGYATLVFDGWTDTCGASVVNVLLSLTGTQKVRRTFFLRSIYTGSKSCDAALYAGLCEEAIAEYGDIQRVCAVVSDNTSSCIKAKELLFQKYTHLVSVQDQPHMANLLIQDIGDIPWVKEVLSIVSTVIADLRNHPKLYSRFKDLKTAFNLQCYAQSSLGTDCYGRVQLSKTAILPCRMVATRFASSKSMAASFLRSKEVLLRLVDCPDFNAILYGSRNREKRDLFKQNVRNDSHHEKLLDIYHILCLIRQYLRLFDDESSFLSEVYPATMQLFTKIKSLPLTSFYTAERRADVIRVFEEHLNGANRKVVLLTPLHWVSYLLDIRSMMENLNAYRPHVIRHILSFVRSDLFPVSEKLSSDGGEDADVQRLCDEFLRTVQKLSRDSYAELRFGKGLDAIEGMESGQVYAGFLDDEYVSRDDVIEDDDELELDELENETFDLLDADEAVEMI</sequence>
<dbReference type="OrthoDB" id="2442898at2759"/>
<dbReference type="EMBL" id="NBIV01000115">
    <property type="protein sequence ID" value="PXF43652.1"/>
    <property type="molecule type" value="Genomic_DNA"/>
</dbReference>
<evidence type="ECO:0000313" key="3">
    <source>
        <dbReference type="Proteomes" id="UP000247409"/>
    </source>
</evidence>
<gene>
    <name evidence="2" type="ORF">BWQ96_06557</name>
</gene>
<dbReference type="Proteomes" id="UP000247409">
    <property type="component" value="Unassembled WGS sequence"/>
</dbReference>
<comment type="caution">
    <text evidence="2">The sequence shown here is derived from an EMBL/GenBank/DDBJ whole genome shotgun (WGS) entry which is preliminary data.</text>
</comment>
<feature type="domain" description="DUF659" evidence="1">
    <location>
        <begin position="19"/>
        <end position="141"/>
    </location>
</feature>
<keyword evidence="3" id="KW-1185">Reference proteome</keyword>
<reference evidence="2 3" key="1">
    <citation type="journal article" date="2018" name="Mol. Biol. Evol.">
        <title>Analysis of the draft genome of the red seaweed Gracilariopsis chorda provides insights into genome size evolution in Rhodophyta.</title>
        <authorList>
            <person name="Lee J."/>
            <person name="Yang E.C."/>
            <person name="Graf L."/>
            <person name="Yang J.H."/>
            <person name="Qiu H."/>
            <person name="Zel Zion U."/>
            <person name="Chan C.X."/>
            <person name="Stephens T.G."/>
            <person name="Weber A.P.M."/>
            <person name="Boo G.H."/>
            <person name="Boo S.M."/>
            <person name="Kim K.M."/>
            <person name="Shin Y."/>
            <person name="Jung M."/>
            <person name="Lee S.J."/>
            <person name="Yim H.S."/>
            <person name="Lee J.H."/>
            <person name="Bhattacharya D."/>
            <person name="Yoon H.S."/>
        </authorList>
    </citation>
    <scope>NUCLEOTIDE SEQUENCE [LARGE SCALE GENOMIC DNA]</scope>
    <source>
        <strain evidence="2 3">SKKU-2015</strain>
        <tissue evidence="2">Whole body</tissue>
    </source>
</reference>
<protein>
    <recommendedName>
        <fullName evidence="1">DUF659 domain-containing protein</fullName>
    </recommendedName>
</protein>
<name>A0A2V3INK0_9FLOR</name>
<dbReference type="SUPFAM" id="SSF53098">
    <property type="entry name" value="Ribonuclease H-like"/>
    <property type="match status" value="1"/>
</dbReference>
<evidence type="ECO:0000313" key="2">
    <source>
        <dbReference type="EMBL" id="PXF43652.1"/>
    </source>
</evidence>
<dbReference type="Pfam" id="PF04937">
    <property type="entry name" value="DUF659"/>
    <property type="match status" value="1"/>
</dbReference>